<sequence length="934" mass="103331">MIGLLSPKSKLGIFKTKMILLRWMLGFSSPLQAELEGISGKYTQSGGVTKADYADEDVQFLREFQEDYRFSQQSTQDSVCDGSSSGLDESESIGEDCKSTSKNVVDIGTLAPFHGERIASNMVVPSNNEADFFVWDGELVENISSSNVETSLSNETTDFQITSNNCSTGHANQLAAEEKSKYENQLHHGKMSASNTSETDMGDKFCCQARIEALAEKETMPEWSFCVERTSHAVDEETDSEFLEGNSFNKGHYLSSLNELNYQLTEENKNAGFETDSMDHYEKIEEASTSILTKERRILISVERDTDQTQDTLAPISTPDSSLLAKNRITSSSECIPLKYDNETGQELKTLLATTTTNTTPSEEVARHETEIGDARMQQGSTIFTVNKEVTCEGSDGSANVEFTGLDCGSYSAFDLFTFHDEHVGDKEDGPGCGGNASRDAGIVEAIPLTLRAGIDPITSERETDQTEYSKEAGGRNESLTKSHSLATDTDRQCFEALGTSTKELSVSELRLSGDDEVQEEEMKSGRNDVATVPVIQLTVVTEANHNDTSHTGGNPNEAFSLMDEMGRRYDNLHALEASRIKTSDGALSPPDSAKFWTFYAQALLKLSSSNVQGLDDALRECERALSIENPLDHFRDASLSLKAMVWEERCESVSSRMSERKKQAVLEEIVSAMVKMGKLRMYWNAMSEETKMGLIGPRIGDLREYYSSLCEDGPAKRVFFGRHHDGVENDENGSASPCSICDSVVLPVPPGTEAPKRFKDEFNRLQALCSKQTELMAQCRCLQAIQIICAQELDKREKGREHVHQSYKSLLKEGSMSPEKRSMLNTITGVLTQAENIHYYPLESNEFEDQEDASIRMTEAIIIGDSEAGLDYQSIMLPLMRNSIHAKLEALIYGGEEKQKTDVAIEALLSLLALDTKKNTSLGSSHSQREILL</sequence>
<evidence type="ECO:0000313" key="1">
    <source>
        <dbReference type="EMBL" id="KAH7849600.1"/>
    </source>
</evidence>
<accession>A0ACB7Y852</accession>
<dbReference type="EMBL" id="CM037157">
    <property type="protein sequence ID" value="KAH7849600.1"/>
    <property type="molecule type" value="Genomic_DNA"/>
</dbReference>
<organism evidence="1 2">
    <name type="scientific">Vaccinium darrowii</name>
    <dbReference type="NCBI Taxonomy" id="229202"/>
    <lineage>
        <taxon>Eukaryota</taxon>
        <taxon>Viridiplantae</taxon>
        <taxon>Streptophyta</taxon>
        <taxon>Embryophyta</taxon>
        <taxon>Tracheophyta</taxon>
        <taxon>Spermatophyta</taxon>
        <taxon>Magnoliopsida</taxon>
        <taxon>eudicotyledons</taxon>
        <taxon>Gunneridae</taxon>
        <taxon>Pentapetalae</taxon>
        <taxon>asterids</taxon>
        <taxon>Ericales</taxon>
        <taxon>Ericaceae</taxon>
        <taxon>Vaccinioideae</taxon>
        <taxon>Vaccinieae</taxon>
        <taxon>Vaccinium</taxon>
    </lineage>
</organism>
<evidence type="ECO:0000313" key="2">
    <source>
        <dbReference type="Proteomes" id="UP000828048"/>
    </source>
</evidence>
<dbReference type="Proteomes" id="UP000828048">
    <property type="component" value="Chromosome 7"/>
</dbReference>
<keyword evidence="2" id="KW-1185">Reference proteome</keyword>
<name>A0ACB7Y852_9ERIC</name>
<reference evidence="1 2" key="1">
    <citation type="journal article" date="2021" name="Hortic Res">
        <title>High-quality reference genome and annotation aids understanding of berry development for evergreen blueberry (Vaccinium darrowii).</title>
        <authorList>
            <person name="Yu J."/>
            <person name="Hulse-Kemp A.M."/>
            <person name="Babiker E."/>
            <person name="Staton M."/>
        </authorList>
    </citation>
    <scope>NUCLEOTIDE SEQUENCE [LARGE SCALE GENOMIC DNA]</scope>
    <source>
        <strain evidence="2">cv. NJ 8807/NJ 8810</strain>
        <tissue evidence="1">Young leaf</tissue>
    </source>
</reference>
<proteinExistence type="predicted"/>
<comment type="caution">
    <text evidence="1">The sequence shown here is derived from an EMBL/GenBank/DDBJ whole genome shotgun (WGS) entry which is preliminary data.</text>
</comment>
<gene>
    <name evidence="1" type="ORF">Vadar_020243</name>
</gene>
<protein>
    <submittedName>
        <fullName evidence="1">Uncharacterized protein</fullName>
    </submittedName>
</protein>